<sequence>MKSQLQRSISDLEQTIKHKVLSHQNHYSDAWIRFIYYKAKNLCPFIAIAVS</sequence>
<protein>
    <submittedName>
        <fullName evidence="1">Uncharacterized protein</fullName>
    </submittedName>
</protein>
<dbReference type="Proteomes" id="UP001164803">
    <property type="component" value="Chromosome"/>
</dbReference>
<dbReference type="RefSeq" id="WP_268046479.1">
    <property type="nucleotide sequence ID" value="NZ_CP104064.1"/>
</dbReference>
<organism evidence="1 2">
    <name type="scientific">Alicyclobacillus dauci</name>
    <dbReference type="NCBI Taxonomy" id="1475485"/>
    <lineage>
        <taxon>Bacteria</taxon>
        <taxon>Bacillati</taxon>
        <taxon>Bacillota</taxon>
        <taxon>Bacilli</taxon>
        <taxon>Bacillales</taxon>
        <taxon>Alicyclobacillaceae</taxon>
        <taxon>Alicyclobacillus</taxon>
    </lineage>
</organism>
<gene>
    <name evidence="1" type="ORF">NZD86_10555</name>
</gene>
<keyword evidence="2" id="KW-1185">Reference proteome</keyword>
<accession>A0ABY6Z7L3</accession>
<evidence type="ECO:0000313" key="1">
    <source>
        <dbReference type="EMBL" id="WAH38877.1"/>
    </source>
</evidence>
<proteinExistence type="predicted"/>
<evidence type="ECO:0000313" key="2">
    <source>
        <dbReference type="Proteomes" id="UP001164803"/>
    </source>
</evidence>
<name>A0ABY6Z7L3_9BACL</name>
<dbReference type="EMBL" id="CP104064">
    <property type="protein sequence ID" value="WAH38877.1"/>
    <property type="molecule type" value="Genomic_DNA"/>
</dbReference>
<reference evidence="1" key="1">
    <citation type="submission" date="2022-08" db="EMBL/GenBank/DDBJ databases">
        <title>Alicyclobacillus dauci DSM2870, complete genome.</title>
        <authorList>
            <person name="Wang Q."/>
            <person name="Cai R."/>
            <person name="Wang Z."/>
        </authorList>
    </citation>
    <scope>NUCLEOTIDE SEQUENCE</scope>
    <source>
        <strain evidence="1">DSM 28700</strain>
    </source>
</reference>